<accession>A0A4Q4MZ04</accession>
<gene>
    <name evidence="3" type="ORF">AA0117_g12708</name>
</gene>
<comment type="caution">
    <text evidence="3">The sequence shown here is derived from an EMBL/GenBank/DDBJ whole genome shotgun (WGS) entry which is preliminary data.</text>
</comment>
<keyword evidence="1" id="KW-0732">Signal</keyword>
<evidence type="ECO:0000259" key="2">
    <source>
        <dbReference type="Pfam" id="PF22803"/>
    </source>
</evidence>
<dbReference type="Proteomes" id="UP000291422">
    <property type="component" value="Unassembled WGS sequence"/>
</dbReference>
<dbReference type="InterPro" id="IPR054443">
    <property type="entry name" value="Y3-like_dom"/>
</dbReference>
<dbReference type="AlphaFoldDB" id="A0A4Q4MZ04"/>
<dbReference type="Pfam" id="PF22803">
    <property type="entry name" value="GBD_Y3"/>
    <property type="match status" value="1"/>
</dbReference>
<organism evidence="3 4">
    <name type="scientific">Alternaria alternata</name>
    <name type="common">Alternaria rot fungus</name>
    <name type="synonym">Torula alternata</name>
    <dbReference type="NCBI Taxonomy" id="5599"/>
    <lineage>
        <taxon>Eukaryota</taxon>
        <taxon>Fungi</taxon>
        <taxon>Dikarya</taxon>
        <taxon>Ascomycota</taxon>
        <taxon>Pezizomycotina</taxon>
        <taxon>Dothideomycetes</taxon>
        <taxon>Pleosporomycetidae</taxon>
        <taxon>Pleosporales</taxon>
        <taxon>Pleosporineae</taxon>
        <taxon>Pleosporaceae</taxon>
        <taxon>Alternaria</taxon>
        <taxon>Alternaria sect. Alternaria</taxon>
        <taxon>Alternaria alternata complex</taxon>
    </lineage>
</organism>
<feature type="signal peptide" evidence="1">
    <location>
        <begin position="1"/>
        <end position="19"/>
    </location>
</feature>
<sequence>MRLYSPFTLAVLGVTMVQAKCYTMSGDMYGQSVDGANEVVAEFCDHSLAGYFVEGQAKYRCFQLNQELKAEFWVIWKGRGGITLNSKDCKMRLKNEIVGCTLGGESVVADWYFRFDPNWGKC</sequence>
<proteinExistence type="predicted"/>
<evidence type="ECO:0000313" key="3">
    <source>
        <dbReference type="EMBL" id="RYN63512.1"/>
    </source>
</evidence>
<feature type="domain" description="Glycan binding protein Y3-like" evidence="2">
    <location>
        <begin position="38"/>
        <end position="122"/>
    </location>
</feature>
<name>A0A4Q4MZ04_ALTAL</name>
<evidence type="ECO:0000313" key="4">
    <source>
        <dbReference type="Proteomes" id="UP000291422"/>
    </source>
</evidence>
<feature type="chain" id="PRO_5020990787" description="Glycan binding protein Y3-like domain-containing protein" evidence="1">
    <location>
        <begin position="20"/>
        <end position="122"/>
    </location>
</feature>
<protein>
    <recommendedName>
        <fullName evidence="2">Glycan binding protein Y3-like domain-containing protein</fullName>
    </recommendedName>
</protein>
<dbReference type="EMBL" id="PDXD01000083">
    <property type="protein sequence ID" value="RYN63512.1"/>
    <property type="molecule type" value="Genomic_DNA"/>
</dbReference>
<reference evidence="4" key="1">
    <citation type="journal article" date="2019" name="bioRxiv">
        <title>Genomics, evolutionary history and diagnostics of the Alternaria alternata species group including apple and Asian pear pathotypes.</title>
        <authorList>
            <person name="Armitage A.D."/>
            <person name="Cockerton H.M."/>
            <person name="Sreenivasaprasad S."/>
            <person name="Woodhall J.W."/>
            <person name="Lane C.R."/>
            <person name="Harrison R.J."/>
            <person name="Clarkson J.P."/>
        </authorList>
    </citation>
    <scope>NUCLEOTIDE SEQUENCE [LARGE SCALE GENOMIC DNA]</scope>
    <source>
        <strain evidence="4">FERA 1177</strain>
    </source>
</reference>
<evidence type="ECO:0000256" key="1">
    <source>
        <dbReference type="SAM" id="SignalP"/>
    </source>
</evidence>